<comment type="caution">
    <text evidence="13">The sequence shown here is derived from an EMBL/GenBank/DDBJ whole genome shotgun (WGS) entry which is preliminary data.</text>
</comment>
<keyword evidence="7" id="KW-0378">Hydrolase</keyword>
<accession>A0A6I4VQS1</accession>
<evidence type="ECO:0000256" key="3">
    <source>
        <dbReference type="ARBA" id="ARBA00003215"/>
    </source>
</evidence>
<evidence type="ECO:0000313" key="13">
    <source>
        <dbReference type="EMBL" id="MXQ53433.1"/>
    </source>
</evidence>
<dbReference type="PANTHER" id="PTHR30616:SF2">
    <property type="entry name" value="PURINE NUCLEOSIDE PHOSPHORYLASE LACC1"/>
    <property type="match status" value="1"/>
</dbReference>
<keyword evidence="6" id="KW-0479">Metal-binding</keyword>
<evidence type="ECO:0000256" key="1">
    <source>
        <dbReference type="ARBA" id="ARBA00000553"/>
    </source>
</evidence>
<dbReference type="InterPro" id="IPR011324">
    <property type="entry name" value="Cytotoxic_necrot_fac-like_cat"/>
</dbReference>
<dbReference type="Proteomes" id="UP000430692">
    <property type="component" value="Unassembled WGS sequence"/>
</dbReference>
<keyword evidence="8" id="KW-0862">Zinc</keyword>
<comment type="function">
    <text evidence="3">Purine nucleoside enzyme that catalyzes the phosphorolysis of adenosine and inosine nucleosides, yielding D-ribose 1-phosphate and the respective free bases, adenine and hypoxanthine. Also catalyzes the phosphorolysis of S-methyl-5'-thioadenosine into adenine and S-methyl-5-thio-alpha-D-ribose 1-phosphate. Also has adenosine deaminase activity.</text>
</comment>
<proteinExistence type="inferred from homology"/>
<evidence type="ECO:0000313" key="14">
    <source>
        <dbReference type="Proteomes" id="UP000430692"/>
    </source>
</evidence>
<dbReference type="CDD" id="cd16833">
    <property type="entry name" value="YfiH"/>
    <property type="match status" value="1"/>
</dbReference>
<evidence type="ECO:0000256" key="6">
    <source>
        <dbReference type="ARBA" id="ARBA00022723"/>
    </source>
</evidence>
<dbReference type="NCBIfam" id="TIGR00726">
    <property type="entry name" value="peptidoglycan editing factor PgeF"/>
    <property type="match status" value="1"/>
</dbReference>
<comment type="similarity">
    <text evidence="4 12">Belongs to the purine nucleoside phosphorylase YfiH/LACC1 family.</text>
</comment>
<evidence type="ECO:0000256" key="2">
    <source>
        <dbReference type="ARBA" id="ARBA00001947"/>
    </source>
</evidence>
<dbReference type="RefSeq" id="WP_160800779.1">
    <property type="nucleotide sequence ID" value="NZ_WUUL01000003.1"/>
</dbReference>
<evidence type="ECO:0000256" key="4">
    <source>
        <dbReference type="ARBA" id="ARBA00007353"/>
    </source>
</evidence>
<evidence type="ECO:0000256" key="5">
    <source>
        <dbReference type="ARBA" id="ARBA00022679"/>
    </source>
</evidence>
<evidence type="ECO:0000256" key="11">
    <source>
        <dbReference type="ARBA" id="ARBA00049893"/>
    </source>
</evidence>
<evidence type="ECO:0000256" key="10">
    <source>
        <dbReference type="ARBA" id="ARBA00048968"/>
    </source>
</evidence>
<dbReference type="GO" id="GO:0017061">
    <property type="term" value="F:S-methyl-5-thioadenosine phosphorylase activity"/>
    <property type="evidence" value="ECO:0007669"/>
    <property type="project" value="UniProtKB-EC"/>
</dbReference>
<comment type="catalytic activity">
    <reaction evidence="9">
        <text>adenosine + H2O + H(+) = inosine + NH4(+)</text>
        <dbReference type="Rhea" id="RHEA:24408"/>
        <dbReference type="ChEBI" id="CHEBI:15377"/>
        <dbReference type="ChEBI" id="CHEBI:15378"/>
        <dbReference type="ChEBI" id="CHEBI:16335"/>
        <dbReference type="ChEBI" id="CHEBI:17596"/>
        <dbReference type="ChEBI" id="CHEBI:28938"/>
        <dbReference type="EC" id="3.5.4.4"/>
    </reaction>
    <physiologicalReaction direction="left-to-right" evidence="9">
        <dbReference type="Rhea" id="RHEA:24409"/>
    </physiologicalReaction>
</comment>
<dbReference type="AlphaFoldDB" id="A0A6I4VQS1"/>
<protein>
    <recommendedName>
        <fullName evidence="12">Purine nucleoside phosphorylase</fullName>
    </recommendedName>
</protein>
<comment type="catalytic activity">
    <reaction evidence="1">
        <text>inosine + phosphate = alpha-D-ribose 1-phosphate + hypoxanthine</text>
        <dbReference type="Rhea" id="RHEA:27646"/>
        <dbReference type="ChEBI" id="CHEBI:17368"/>
        <dbReference type="ChEBI" id="CHEBI:17596"/>
        <dbReference type="ChEBI" id="CHEBI:43474"/>
        <dbReference type="ChEBI" id="CHEBI:57720"/>
        <dbReference type="EC" id="2.4.2.1"/>
    </reaction>
    <physiologicalReaction direction="left-to-right" evidence="1">
        <dbReference type="Rhea" id="RHEA:27647"/>
    </physiologicalReaction>
</comment>
<reference evidence="13 14" key="1">
    <citation type="submission" date="2019-12" db="EMBL/GenBank/DDBJ databases">
        <title>Whole-genome analyses of novel actinobacteria.</title>
        <authorList>
            <person name="Sahin N."/>
            <person name="Saygin H."/>
        </authorList>
    </citation>
    <scope>NUCLEOTIDE SEQUENCE [LARGE SCALE GENOMIC DNA]</scope>
    <source>
        <strain evidence="13 14">KC615</strain>
    </source>
</reference>
<dbReference type="Gene3D" id="3.60.140.10">
    <property type="entry name" value="CNF1/YfiH-like putative cysteine hydrolases"/>
    <property type="match status" value="1"/>
</dbReference>
<keyword evidence="5" id="KW-0808">Transferase</keyword>
<comment type="catalytic activity">
    <reaction evidence="10">
        <text>adenosine + phosphate = alpha-D-ribose 1-phosphate + adenine</text>
        <dbReference type="Rhea" id="RHEA:27642"/>
        <dbReference type="ChEBI" id="CHEBI:16335"/>
        <dbReference type="ChEBI" id="CHEBI:16708"/>
        <dbReference type="ChEBI" id="CHEBI:43474"/>
        <dbReference type="ChEBI" id="CHEBI:57720"/>
        <dbReference type="EC" id="2.4.2.1"/>
    </reaction>
    <physiologicalReaction direction="left-to-right" evidence="10">
        <dbReference type="Rhea" id="RHEA:27643"/>
    </physiologicalReaction>
</comment>
<dbReference type="InterPro" id="IPR003730">
    <property type="entry name" value="Cu_polyphenol_OxRdtase"/>
</dbReference>
<evidence type="ECO:0000256" key="8">
    <source>
        <dbReference type="ARBA" id="ARBA00022833"/>
    </source>
</evidence>
<dbReference type="Pfam" id="PF02578">
    <property type="entry name" value="Cu-oxidase_4"/>
    <property type="match status" value="1"/>
</dbReference>
<dbReference type="EMBL" id="WUUL01000003">
    <property type="protein sequence ID" value="MXQ53433.1"/>
    <property type="molecule type" value="Genomic_DNA"/>
</dbReference>
<comment type="cofactor">
    <cofactor evidence="2">
        <name>Zn(2+)</name>
        <dbReference type="ChEBI" id="CHEBI:29105"/>
    </cofactor>
</comment>
<sequence length="270" mass="30280">MEPFVLYSKNHPYLHVASWESQYSHLVVGMSTRTEQNRNYALHVGNDPKHVIESRKSLTHTLSFPFESWTCGEQVHDNHIKIIESSNRGRGRESRDSAFADTDGLITHESDILLASFYADCVPLLFYSPDSDIIGVAHAGWKGTVKNIGVSMIEKFQELGADKKQIMVAIGPSIGSCCYKVDDRVVEPLHQVLPDVFQSSMITATTNGHYYLDLKEANKQLLLLAGLKSSQILVSQRCTQCEDTLFFSHRREGSSAGRMVAFIGKRRSNE</sequence>
<evidence type="ECO:0000256" key="7">
    <source>
        <dbReference type="ARBA" id="ARBA00022801"/>
    </source>
</evidence>
<keyword evidence="14" id="KW-1185">Reference proteome</keyword>
<organism evidence="13 14">
    <name type="scientific">Shimazuella alba</name>
    <dbReference type="NCBI Taxonomy" id="2690964"/>
    <lineage>
        <taxon>Bacteria</taxon>
        <taxon>Bacillati</taxon>
        <taxon>Bacillota</taxon>
        <taxon>Bacilli</taxon>
        <taxon>Bacillales</taxon>
        <taxon>Thermoactinomycetaceae</taxon>
        <taxon>Shimazuella</taxon>
    </lineage>
</organism>
<dbReference type="InterPro" id="IPR038371">
    <property type="entry name" value="Cu_polyphenol_OxRdtase_sf"/>
</dbReference>
<gene>
    <name evidence="13" type="primary">pgeF</name>
    <name evidence="13" type="ORF">GSM42_06760</name>
</gene>
<name>A0A6I4VQS1_9BACL</name>
<dbReference type="GO" id="GO:0005507">
    <property type="term" value="F:copper ion binding"/>
    <property type="evidence" value="ECO:0007669"/>
    <property type="project" value="TreeGrafter"/>
</dbReference>
<evidence type="ECO:0000256" key="12">
    <source>
        <dbReference type="RuleBase" id="RU361274"/>
    </source>
</evidence>
<dbReference type="GO" id="GO:0016787">
    <property type="term" value="F:hydrolase activity"/>
    <property type="evidence" value="ECO:0007669"/>
    <property type="project" value="UniProtKB-KW"/>
</dbReference>
<evidence type="ECO:0000256" key="9">
    <source>
        <dbReference type="ARBA" id="ARBA00047989"/>
    </source>
</evidence>
<dbReference type="PANTHER" id="PTHR30616">
    <property type="entry name" value="UNCHARACTERIZED PROTEIN YFIH"/>
    <property type="match status" value="1"/>
</dbReference>
<comment type="catalytic activity">
    <reaction evidence="11">
        <text>S-methyl-5'-thioadenosine + phosphate = 5-(methylsulfanyl)-alpha-D-ribose 1-phosphate + adenine</text>
        <dbReference type="Rhea" id="RHEA:11852"/>
        <dbReference type="ChEBI" id="CHEBI:16708"/>
        <dbReference type="ChEBI" id="CHEBI:17509"/>
        <dbReference type="ChEBI" id="CHEBI:43474"/>
        <dbReference type="ChEBI" id="CHEBI:58533"/>
        <dbReference type="EC" id="2.4.2.28"/>
    </reaction>
    <physiologicalReaction direction="left-to-right" evidence="11">
        <dbReference type="Rhea" id="RHEA:11853"/>
    </physiologicalReaction>
</comment>
<dbReference type="SUPFAM" id="SSF64438">
    <property type="entry name" value="CNF1/YfiH-like putative cysteine hydrolases"/>
    <property type="match status" value="1"/>
</dbReference>